<evidence type="ECO:0000256" key="6">
    <source>
        <dbReference type="ARBA" id="ARBA00022888"/>
    </source>
</evidence>
<evidence type="ECO:0000256" key="1">
    <source>
        <dbReference type="ARBA" id="ARBA00005187"/>
    </source>
</evidence>
<dbReference type="RefSeq" id="WP_342026026.1">
    <property type="nucleotide sequence ID" value="NZ_CP151651.1"/>
</dbReference>
<dbReference type="Pfam" id="PF13537">
    <property type="entry name" value="GATase_7"/>
    <property type="match status" value="1"/>
</dbReference>
<gene>
    <name evidence="10" type="primary">asnB</name>
    <name evidence="10" type="ORF">AADC60_08045</name>
</gene>
<evidence type="ECO:0000256" key="3">
    <source>
        <dbReference type="ARBA" id="ARBA00012737"/>
    </source>
</evidence>
<comment type="similarity">
    <text evidence="2">Belongs to the asparagine synthetase family.</text>
</comment>
<keyword evidence="6" id="KW-0028">Amino-acid biosynthesis</keyword>
<dbReference type="InterPro" id="IPR014729">
    <property type="entry name" value="Rossmann-like_a/b/a_fold"/>
</dbReference>
<dbReference type="InterPro" id="IPR006426">
    <property type="entry name" value="Asn_synth_AEB"/>
</dbReference>
<dbReference type="InterPro" id="IPR001962">
    <property type="entry name" value="Asn_synthase"/>
</dbReference>
<dbReference type="Proteomes" id="UP001472074">
    <property type="component" value="Chromosome"/>
</dbReference>
<keyword evidence="7" id="KW-0315">Glutamine amidotransferase</keyword>
<keyword evidence="4" id="KW-0547">Nucleotide-binding</keyword>
<dbReference type="NCBIfam" id="TIGR01536">
    <property type="entry name" value="asn_synth_AEB"/>
    <property type="match status" value="1"/>
</dbReference>
<evidence type="ECO:0000259" key="9">
    <source>
        <dbReference type="PROSITE" id="PS51278"/>
    </source>
</evidence>
<evidence type="ECO:0000256" key="4">
    <source>
        <dbReference type="ARBA" id="ARBA00022741"/>
    </source>
</evidence>
<evidence type="ECO:0000313" key="10">
    <source>
        <dbReference type="EMBL" id="WZP09063.1"/>
    </source>
</evidence>
<dbReference type="Gene3D" id="3.40.50.620">
    <property type="entry name" value="HUPs"/>
    <property type="match status" value="1"/>
</dbReference>
<evidence type="ECO:0000256" key="2">
    <source>
        <dbReference type="ARBA" id="ARBA00005752"/>
    </source>
</evidence>
<organism evidence="10 11">
    <name type="scientific">Cytobacillus pseudoceanisediminis</name>
    <dbReference type="NCBI Taxonomy" id="3051614"/>
    <lineage>
        <taxon>Bacteria</taxon>
        <taxon>Bacillati</taxon>
        <taxon>Bacillota</taxon>
        <taxon>Bacilli</taxon>
        <taxon>Bacillales</taxon>
        <taxon>Bacillaceae</taxon>
        <taxon>Cytobacillus</taxon>
    </lineage>
</organism>
<dbReference type="InterPro" id="IPR033738">
    <property type="entry name" value="AsnB_N"/>
</dbReference>
<keyword evidence="11" id="KW-1185">Reference proteome</keyword>
<dbReference type="EC" id="6.3.5.4" evidence="3"/>
<dbReference type="EMBL" id="CP151651">
    <property type="protein sequence ID" value="WZP09063.1"/>
    <property type="molecule type" value="Genomic_DNA"/>
</dbReference>
<keyword evidence="10" id="KW-0436">Ligase</keyword>
<dbReference type="PANTHER" id="PTHR43284:SF1">
    <property type="entry name" value="ASPARAGINE SYNTHETASE"/>
    <property type="match status" value="1"/>
</dbReference>
<proteinExistence type="inferred from homology"/>
<dbReference type="PROSITE" id="PS51278">
    <property type="entry name" value="GATASE_TYPE_2"/>
    <property type="match status" value="1"/>
</dbReference>
<comment type="catalytic activity">
    <reaction evidence="8">
        <text>L-aspartate + L-glutamine + ATP + H2O = L-asparagine + L-glutamate + AMP + diphosphate + H(+)</text>
        <dbReference type="Rhea" id="RHEA:12228"/>
        <dbReference type="ChEBI" id="CHEBI:15377"/>
        <dbReference type="ChEBI" id="CHEBI:15378"/>
        <dbReference type="ChEBI" id="CHEBI:29985"/>
        <dbReference type="ChEBI" id="CHEBI:29991"/>
        <dbReference type="ChEBI" id="CHEBI:30616"/>
        <dbReference type="ChEBI" id="CHEBI:33019"/>
        <dbReference type="ChEBI" id="CHEBI:58048"/>
        <dbReference type="ChEBI" id="CHEBI:58359"/>
        <dbReference type="ChEBI" id="CHEBI:456215"/>
        <dbReference type="EC" id="6.3.5.4"/>
    </reaction>
</comment>
<keyword evidence="6" id="KW-0061">Asparagine biosynthesis</keyword>
<dbReference type="CDD" id="cd00712">
    <property type="entry name" value="AsnB"/>
    <property type="match status" value="1"/>
</dbReference>
<feature type="domain" description="Glutamine amidotransferase type-2" evidence="9">
    <location>
        <begin position="2"/>
        <end position="211"/>
    </location>
</feature>
<dbReference type="GO" id="GO:0004066">
    <property type="term" value="F:asparagine synthase (glutamine-hydrolyzing) activity"/>
    <property type="evidence" value="ECO:0007669"/>
    <property type="project" value="UniProtKB-EC"/>
</dbReference>
<dbReference type="Pfam" id="PF00733">
    <property type="entry name" value="Asn_synthase"/>
    <property type="match status" value="1"/>
</dbReference>
<comment type="pathway">
    <text evidence="1">Amino-acid biosynthesis; L-asparagine biosynthesis; L-asparagine from L-aspartate (L-Gln route): step 1/1.</text>
</comment>
<dbReference type="InterPro" id="IPR051786">
    <property type="entry name" value="ASN_synthetase/amidase"/>
</dbReference>
<evidence type="ECO:0000256" key="5">
    <source>
        <dbReference type="ARBA" id="ARBA00022840"/>
    </source>
</evidence>
<dbReference type="CDD" id="cd01991">
    <property type="entry name" value="Asn_synthase_B_C"/>
    <property type="match status" value="1"/>
</dbReference>
<protein>
    <recommendedName>
        <fullName evidence="3">asparagine synthase (glutamine-hydrolyzing)</fullName>
        <ecNumber evidence="3">6.3.5.4</ecNumber>
    </recommendedName>
</protein>
<dbReference type="InterPro" id="IPR017932">
    <property type="entry name" value="GATase_2_dom"/>
</dbReference>
<evidence type="ECO:0000313" key="11">
    <source>
        <dbReference type="Proteomes" id="UP001472074"/>
    </source>
</evidence>
<name>A0ABZ2ZPH6_9BACI</name>
<sequence>MCGIVGIYSKQASISTDALNIATKSLQHRGPDKQKLWVSDNKQVGLGHARLSIVDLITGDQPLNNENDQLHLVVNGELYDYERIQRELQERGHTLNTQSDSEIILHLYEEEGISLIDQLRGEFAFILYDEKEGKLIAARDRFGIKPIFYAWKDDVLYLASEVKALFAAGIPAQWDHQSYYQHLFLCMDQDRTLFEGVHQIPPGHILIANKQDFQIKKYWDLDYPLHDDVSVKRTEEDFIEELKYVMDESVRLRMVADVPIGCFLSGGIDSSAVLGMAVPHYLDKIRAFTVTFDHEAYNEGKVARETAEWAGADYFPISLSQNDFAQHIEEAVWHGETIGHNAHGVARFLQSRAVQKSGYRVVLSGDGADELFSGYIYSRLDHVMSNVEGLSEKDQYKRLEELSLKNPAFRHLLFPTKKTESAKILEPMLGSAPSWIQAMEISRSPFKSLLNPDFSASFRDFEPSRALLNSMDIKGQLSNRTHLHQGMYTWTKSILPNQILFADRLEMANGLEVRMPLLDHKLFEVVRKMPTNMLIRGLKEKYALREAAKSFITETVYNRKKQPFTAPHSTLDPNNPLYEMIQDTLRSNVVQENPFFNPIAIKTLLDSIPKLDYRTRIILDPVLMLLMSTFILHKRYIQEKIKIGK</sequence>
<dbReference type="InterPro" id="IPR029055">
    <property type="entry name" value="Ntn_hydrolases_N"/>
</dbReference>
<reference evidence="10 11" key="1">
    <citation type="submission" date="2024-04" db="EMBL/GenBank/DDBJ databases">
        <title>Screening of coral probiotics and analysis of their probiotic properties.</title>
        <authorList>
            <person name="Wang S."/>
        </authorList>
    </citation>
    <scope>NUCLEOTIDE SEQUENCE [LARGE SCALE GENOMIC DNA]</scope>
    <source>
        <strain evidence="10 11">GXU-Z9</strain>
    </source>
</reference>
<dbReference type="Gene3D" id="3.60.20.10">
    <property type="entry name" value="Glutamine Phosphoribosylpyrophosphate, subunit 1, domain 1"/>
    <property type="match status" value="1"/>
</dbReference>
<evidence type="ECO:0000256" key="8">
    <source>
        <dbReference type="ARBA" id="ARBA00048741"/>
    </source>
</evidence>
<dbReference type="PIRSF" id="PIRSF001589">
    <property type="entry name" value="Asn_synthetase_glu-h"/>
    <property type="match status" value="1"/>
</dbReference>
<evidence type="ECO:0000256" key="7">
    <source>
        <dbReference type="ARBA" id="ARBA00022962"/>
    </source>
</evidence>
<dbReference type="SUPFAM" id="SSF56235">
    <property type="entry name" value="N-terminal nucleophile aminohydrolases (Ntn hydrolases)"/>
    <property type="match status" value="1"/>
</dbReference>
<accession>A0ABZ2ZPH6</accession>
<dbReference type="SUPFAM" id="SSF52402">
    <property type="entry name" value="Adenine nucleotide alpha hydrolases-like"/>
    <property type="match status" value="1"/>
</dbReference>
<keyword evidence="5" id="KW-0067">ATP-binding</keyword>
<dbReference type="PANTHER" id="PTHR43284">
    <property type="entry name" value="ASPARAGINE SYNTHETASE (GLUTAMINE-HYDROLYZING)"/>
    <property type="match status" value="1"/>
</dbReference>